<accession>A0A844SH82</accession>
<dbReference type="Pfam" id="PF01494">
    <property type="entry name" value="FAD_binding_3"/>
    <property type="match status" value="1"/>
</dbReference>
<keyword evidence="2" id="KW-0285">Flavoprotein</keyword>
<dbReference type="Gene3D" id="3.50.50.60">
    <property type="entry name" value="FAD/NAD(P)-binding domain"/>
    <property type="match status" value="1"/>
</dbReference>
<comment type="cofactor">
    <cofactor evidence="1">
        <name>FAD</name>
        <dbReference type="ChEBI" id="CHEBI:57692"/>
    </cofactor>
</comment>
<dbReference type="InterPro" id="IPR036188">
    <property type="entry name" value="FAD/NAD-bd_sf"/>
</dbReference>
<dbReference type="SUPFAM" id="SSF51905">
    <property type="entry name" value="FAD/NAD(P)-binding domain"/>
    <property type="match status" value="1"/>
</dbReference>
<dbReference type="InterPro" id="IPR002938">
    <property type="entry name" value="FAD-bd"/>
</dbReference>
<dbReference type="PANTHER" id="PTHR43004">
    <property type="entry name" value="TRK SYSTEM POTASSIUM UPTAKE PROTEIN"/>
    <property type="match status" value="1"/>
</dbReference>
<dbReference type="InterPro" id="IPR050641">
    <property type="entry name" value="RIFMO-like"/>
</dbReference>
<dbReference type="PRINTS" id="PR00420">
    <property type="entry name" value="RNGMNOXGNASE"/>
</dbReference>
<dbReference type="Pfam" id="PF21274">
    <property type="entry name" value="Rng_hyd_C"/>
    <property type="match status" value="1"/>
</dbReference>
<dbReference type="GO" id="GO:0016709">
    <property type="term" value="F:oxidoreductase activity, acting on paired donors, with incorporation or reduction of molecular oxygen, NAD(P)H as one donor, and incorporation of one atom of oxygen"/>
    <property type="evidence" value="ECO:0007669"/>
    <property type="project" value="UniProtKB-ARBA"/>
</dbReference>
<name>A0A844SH82_9BRAD</name>
<reference evidence="5 6" key="1">
    <citation type="submission" date="2019-12" db="EMBL/GenBank/DDBJ databases">
        <title>Draft genome sequences Bradyrhizobium cajani AMBPC1010, Bradyrhizobium pachyrhizi AMBPC1040 and Bradyrhizobium yuanmingense ALSPC3051, three plant growth promoting strains isolated from nodules of Cajanus cajan L. in Dominican Republic.</title>
        <authorList>
            <person name="Flores-Felix J.D."/>
            <person name="Araujo J."/>
            <person name="Diaz-Alcantara C."/>
            <person name="Gonzalez-Andres F."/>
            <person name="Velazquez E."/>
        </authorList>
    </citation>
    <scope>NUCLEOTIDE SEQUENCE [LARGE SCALE GENOMIC DNA]</scope>
    <source>
        <strain evidence="5 6">1040</strain>
    </source>
</reference>
<keyword evidence="3" id="KW-0274">FAD</keyword>
<sequence length="491" mass="53292">MREHAVVIAGGGPTGLMLAGELALAGIDVAIVERRAREDLIGARAGGLHARTIEVLDQRGIGDRFVALGTRHPAVLFHSHLVPLEITDFPTRRNFTLGLRQNHIERLLGEWVGELVVQTYRARDVIGFTQDDGGVDVELSDGQLLRAQYLVGCDGGRSLVRKAAGIEFAGWDPTTSWLIAEAEMAGEPEWGFRRHDTGTSAIGKAEDGGRVRLVLTERQLGTDREPTLRDVSEALVAAYGTDFGIHSPVWISRFTDMTRQAVTYRKQCVLLAGDAAHVHPPMGGQGLNIGVQDAVNLGWKLAQVVKQIAPDSLLDTYEAERHPVAARVLRNTMAHVALNRTDPRTRALNEIVSGLLRMDEPRRSFAAMMSGLDLHYDLGDGHPLLGRRMPDLDLVTANGPMQVFALLHRARPVLLNFGAPGGIAIAGWTDRVQLVDTEYRGAWELPAHGTVSAPTAVLVRPDGYVAWVGERTQAGLTDALTKWFGASAGTS</sequence>
<dbReference type="Gene3D" id="3.30.70.2450">
    <property type="match status" value="1"/>
</dbReference>
<dbReference type="RefSeq" id="WP_157342411.1">
    <property type="nucleotide sequence ID" value="NZ_WQNF01000004.1"/>
</dbReference>
<evidence type="ECO:0000256" key="3">
    <source>
        <dbReference type="ARBA" id="ARBA00022827"/>
    </source>
</evidence>
<dbReference type="EMBL" id="WQNF01000004">
    <property type="protein sequence ID" value="MVT65127.1"/>
    <property type="molecule type" value="Genomic_DNA"/>
</dbReference>
<feature type="domain" description="FAD-binding" evidence="4">
    <location>
        <begin position="5"/>
        <end position="332"/>
    </location>
</feature>
<dbReference type="GO" id="GO:0071949">
    <property type="term" value="F:FAD binding"/>
    <property type="evidence" value="ECO:0007669"/>
    <property type="project" value="InterPro"/>
</dbReference>
<proteinExistence type="predicted"/>
<dbReference type="Proteomes" id="UP000436468">
    <property type="component" value="Unassembled WGS sequence"/>
</dbReference>
<dbReference type="Gene3D" id="3.40.30.120">
    <property type="match status" value="1"/>
</dbReference>
<dbReference type="NCBIfam" id="NF005303">
    <property type="entry name" value="PRK06834.1"/>
    <property type="match status" value="1"/>
</dbReference>
<keyword evidence="6" id="KW-1185">Reference proteome</keyword>
<dbReference type="PANTHER" id="PTHR43004:SF19">
    <property type="entry name" value="BINDING MONOOXYGENASE, PUTATIVE (JCVI)-RELATED"/>
    <property type="match status" value="1"/>
</dbReference>
<organism evidence="5 6">
    <name type="scientific">Bradyrhizobium pachyrhizi</name>
    <dbReference type="NCBI Taxonomy" id="280333"/>
    <lineage>
        <taxon>Bacteria</taxon>
        <taxon>Pseudomonadati</taxon>
        <taxon>Pseudomonadota</taxon>
        <taxon>Alphaproteobacteria</taxon>
        <taxon>Hyphomicrobiales</taxon>
        <taxon>Nitrobacteraceae</taxon>
        <taxon>Bradyrhizobium</taxon>
    </lineage>
</organism>
<evidence type="ECO:0000313" key="5">
    <source>
        <dbReference type="EMBL" id="MVT65127.1"/>
    </source>
</evidence>
<evidence type="ECO:0000256" key="2">
    <source>
        <dbReference type="ARBA" id="ARBA00022630"/>
    </source>
</evidence>
<evidence type="ECO:0000259" key="4">
    <source>
        <dbReference type="Pfam" id="PF01494"/>
    </source>
</evidence>
<evidence type="ECO:0000313" key="6">
    <source>
        <dbReference type="Proteomes" id="UP000436468"/>
    </source>
</evidence>
<gene>
    <name evidence="5" type="ORF">GPL21_08395</name>
</gene>
<dbReference type="AlphaFoldDB" id="A0A844SH82"/>
<comment type="caution">
    <text evidence="5">The sequence shown here is derived from an EMBL/GenBank/DDBJ whole genome shotgun (WGS) entry which is preliminary data.</text>
</comment>
<evidence type="ECO:0000256" key="1">
    <source>
        <dbReference type="ARBA" id="ARBA00001974"/>
    </source>
</evidence>
<protein>
    <recommendedName>
        <fullName evidence="4">FAD-binding domain-containing protein</fullName>
    </recommendedName>
</protein>